<reference evidence="1 2" key="1">
    <citation type="submission" date="2018-06" db="EMBL/GenBank/DDBJ databases">
        <authorList>
            <consortium name="Pathogen Informatics"/>
            <person name="Doyle S."/>
        </authorList>
    </citation>
    <scope>NUCLEOTIDE SEQUENCE [LARGE SCALE GENOMIC DNA]</scope>
    <source>
        <strain evidence="1 2">NCTC10684</strain>
    </source>
</reference>
<sequence length="115" mass="13047">MSTVALNEAKTWADALHDAEFRGRKDTDGAARFRLSKRIGVRESYLYRLQYKVGEMSDVAGEAYRRLKLAYDHLCEATEAAADRKDAQRHELKAIRDAVNQRPAQVGTSDFDARN</sequence>
<evidence type="ECO:0000313" key="2">
    <source>
        <dbReference type="Proteomes" id="UP000254701"/>
    </source>
</evidence>
<protein>
    <submittedName>
        <fullName evidence="1">Uncharacterized protein</fullName>
    </submittedName>
</protein>
<organism evidence="1 2">
    <name type="scientific">Aminobacter aminovorans</name>
    <name type="common">Chelatobacter heintzii</name>
    <dbReference type="NCBI Taxonomy" id="83263"/>
    <lineage>
        <taxon>Bacteria</taxon>
        <taxon>Pseudomonadati</taxon>
        <taxon>Pseudomonadota</taxon>
        <taxon>Alphaproteobacteria</taxon>
        <taxon>Hyphomicrobiales</taxon>
        <taxon>Phyllobacteriaceae</taxon>
        <taxon>Aminobacter</taxon>
    </lineage>
</organism>
<gene>
    <name evidence="1" type="ORF">NCTC10684_02619</name>
</gene>
<accession>A0A380WKK3</accession>
<evidence type="ECO:0000313" key="1">
    <source>
        <dbReference type="EMBL" id="SUU89380.1"/>
    </source>
</evidence>
<dbReference type="Proteomes" id="UP000254701">
    <property type="component" value="Unassembled WGS sequence"/>
</dbReference>
<dbReference type="AlphaFoldDB" id="A0A380WKK3"/>
<dbReference type="EMBL" id="UFSM01000001">
    <property type="protein sequence ID" value="SUU89380.1"/>
    <property type="molecule type" value="Genomic_DNA"/>
</dbReference>
<proteinExistence type="predicted"/>
<name>A0A380WKK3_AMIAI</name>